<evidence type="ECO:0000313" key="2">
    <source>
        <dbReference type="Proteomes" id="UP000199208"/>
    </source>
</evidence>
<gene>
    <name evidence="1" type="ORF">SAMN03080599_03221</name>
</gene>
<dbReference type="AlphaFoldDB" id="A0A1G5S8N2"/>
<dbReference type="STRING" id="1120920.SAMN03080599_03221"/>
<evidence type="ECO:0000313" key="1">
    <source>
        <dbReference type="EMBL" id="SCZ81969.1"/>
    </source>
</evidence>
<keyword evidence="2" id="KW-1185">Reference proteome</keyword>
<dbReference type="RefSeq" id="WP_092593303.1">
    <property type="nucleotide sequence ID" value="NZ_FMWL01000028.1"/>
</dbReference>
<reference evidence="1 2" key="1">
    <citation type="submission" date="2016-10" db="EMBL/GenBank/DDBJ databases">
        <authorList>
            <person name="de Groot N.N."/>
        </authorList>
    </citation>
    <scope>NUCLEOTIDE SEQUENCE [LARGE SCALE GENOMIC DNA]</scope>
    <source>
        <strain evidence="1 2">DSM 2784</strain>
    </source>
</reference>
<name>A0A1G5S8N2_9FIRM</name>
<accession>A0A1G5S8N2</accession>
<organism evidence="1 2">
    <name type="scientific">Acidaminobacter hydrogenoformans DSM 2784</name>
    <dbReference type="NCBI Taxonomy" id="1120920"/>
    <lineage>
        <taxon>Bacteria</taxon>
        <taxon>Bacillati</taxon>
        <taxon>Bacillota</taxon>
        <taxon>Clostridia</taxon>
        <taxon>Peptostreptococcales</taxon>
        <taxon>Acidaminobacteraceae</taxon>
        <taxon>Acidaminobacter</taxon>
    </lineage>
</organism>
<sequence>MKKALTRHEKTLFLLLAVSLALLIVKSAVLDSVKPMSPEIEVFREETIASLEMPPIKIIRMVKFEETVSEGLPAYKGKFRKYIFGIMPYGDYVAIKTITAGGNP</sequence>
<dbReference type="Proteomes" id="UP000199208">
    <property type="component" value="Unassembled WGS sequence"/>
</dbReference>
<dbReference type="EMBL" id="FMWL01000028">
    <property type="protein sequence ID" value="SCZ81969.1"/>
    <property type="molecule type" value="Genomic_DNA"/>
</dbReference>
<protein>
    <submittedName>
        <fullName evidence="1">Uncharacterized protein</fullName>
    </submittedName>
</protein>
<proteinExistence type="predicted"/>